<dbReference type="InterPro" id="IPR000465">
    <property type="entry name" value="XPA/RAD14"/>
</dbReference>
<protein>
    <submittedName>
        <fullName evidence="13">EOG090X0KP6</fullName>
    </submittedName>
</protein>
<evidence type="ECO:0000256" key="1">
    <source>
        <dbReference type="ARBA" id="ARBA00004123"/>
    </source>
</evidence>
<dbReference type="GO" id="GO:0008270">
    <property type="term" value="F:zinc ion binding"/>
    <property type="evidence" value="ECO:0007669"/>
    <property type="project" value="UniProtKB-KW"/>
</dbReference>
<dbReference type="PANTHER" id="PTHR10142">
    <property type="entry name" value="DNA REPAIR PROTEIN COMPLEMENTING XP-A CELLS"/>
    <property type="match status" value="1"/>
</dbReference>
<dbReference type="CDD" id="cd21076">
    <property type="entry name" value="DBD_XPA"/>
    <property type="match status" value="1"/>
</dbReference>
<accession>A0A9N6WQS4</accession>
<dbReference type="InterPro" id="IPR022652">
    <property type="entry name" value="Znf_XPA_CS"/>
</dbReference>
<evidence type="ECO:0000256" key="2">
    <source>
        <dbReference type="ARBA" id="ARBA00005548"/>
    </source>
</evidence>
<evidence type="ECO:0000259" key="12">
    <source>
        <dbReference type="Pfam" id="PF05181"/>
    </source>
</evidence>
<dbReference type="PANTHER" id="PTHR10142:SF0">
    <property type="entry name" value="DNA REPAIR PROTEIN COMPLEMENTING XP-A CELLS"/>
    <property type="match status" value="1"/>
</dbReference>
<gene>
    <name evidence="13" type="primary">EOG090X0KP6</name>
</gene>
<keyword evidence="6" id="KW-0862">Zinc</keyword>
<evidence type="ECO:0000256" key="7">
    <source>
        <dbReference type="ARBA" id="ARBA00023125"/>
    </source>
</evidence>
<dbReference type="SUPFAM" id="SSF109910">
    <property type="entry name" value="YgfY-like"/>
    <property type="match status" value="1"/>
</dbReference>
<keyword evidence="10" id="KW-0539">Nucleus</keyword>
<comment type="similarity">
    <text evidence="2">Belongs to the XPA family.</text>
</comment>
<dbReference type="Gene3D" id="1.10.150.250">
    <property type="entry name" value="Flavinator of succinate dehydrogenase"/>
    <property type="match status" value="1"/>
</dbReference>
<dbReference type="InterPro" id="IPR009061">
    <property type="entry name" value="DNA-bd_dom_put_sf"/>
</dbReference>
<keyword evidence="3" id="KW-0479">Metal-binding</keyword>
<evidence type="ECO:0000256" key="10">
    <source>
        <dbReference type="ARBA" id="ARBA00023242"/>
    </source>
</evidence>
<dbReference type="GO" id="GO:0003684">
    <property type="term" value="F:damaged DNA binding"/>
    <property type="evidence" value="ECO:0007669"/>
    <property type="project" value="InterPro"/>
</dbReference>
<dbReference type="GO" id="GO:0000110">
    <property type="term" value="C:nucleotide-excision repair factor 1 complex"/>
    <property type="evidence" value="ECO:0007669"/>
    <property type="project" value="TreeGrafter"/>
</dbReference>
<dbReference type="InterPro" id="IPR037129">
    <property type="entry name" value="XPA_sf"/>
</dbReference>
<dbReference type="InterPro" id="IPR005631">
    <property type="entry name" value="SDH"/>
</dbReference>
<feature type="region of interest" description="Disordered" evidence="11">
    <location>
        <begin position="44"/>
        <end position="87"/>
    </location>
</feature>
<dbReference type="GO" id="GO:0000715">
    <property type="term" value="P:nucleotide-excision repair, DNA damage recognition"/>
    <property type="evidence" value="ECO:0007669"/>
    <property type="project" value="TreeGrafter"/>
</dbReference>
<evidence type="ECO:0000256" key="8">
    <source>
        <dbReference type="ARBA" id="ARBA00023186"/>
    </source>
</evidence>
<evidence type="ECO:0000256" key="11">
    <source>
        <dbReference type="SAM" id="MobiDB-lite"/>
    </source>
</evidence>
<keyword evidence="7" id="KW-0238">DNA-binding</keyword>
<evidence type="ECO:0000256" key="3">
    <source>
        <dbReference type="ARBA" id="ARBA00022723"/>
    </source>
</evidence>
<organism evidence="13">
    <name type="scientific">Evadne anonyx</name>
    <dbReference type="NCBI Taxonomy" id="141404"/>
    <lineage>
        <taxon>Eukaryota</taxon>
        <taxon>Metazoa</taxon>
        <taxon>Ecdysozoa</taxon>
        <taxon>Arthropoda</taxon>
        <taxon>Crustacea</taxon>
        <taxon>Branchiopoda</taxon>
        <taxon>Diplostraca</taxon>
        <taxon>Cladocera</taxon>
        <taxon>Onychopoda</taxon>
        <taxon>Podonidae</taxon>
        <taxon>Evadne</taxon>
    </lineage>
</organism>
<dbReference type="Gene3D" id="3.90.530.10">
    <property type="entry name" value="XPA C-terminal domain"/>
    <property type="match status" value="1"/>
</dbReference>
<dbReference type="SUPFAM" id="SSF46955">
    <property type="entry name" value="Putative DNA-binding domain"/>
    <property type="match status" value="1"/>
</dbReference>
<dbReference type="NCBIfam" id="TIGR00598">
    <property type="entry name" value="rad14"/>
    <property type="match status" value="1"/>
</dbReference>
<feature type="compositionally biased region" description="Polar residues" evidence="11">
    <location>
        <begin position="61"/>
        <end position="85"/>
    </location>
</feature>
<comment type="subcellular location">
    <subcellularLocation>
        <location evidence="1">Nucleus</location>
    </subcellularLocation>
</comment>
<dbReference type="Pfam" id="PF03937">
    <property type="entry name" value="Sdh5"/>
    <property type="match status" value="1"/>
</dbReference>
<dbReference type="EMBL" id="OC986296">
    <property type="protein sequence ID" value="CAG4642951.1"/>
    <property type="molecule type" value="Genomic_DNA"/>
</dbReference>
<dbReference type="InterPro" id="IPR036714">
    <property type="entry name" value="SDH_sf"/>
</dbReference>
<keyword evidence="5" id="KW-0863">Zinc-finger</keyword>
<dbReference type="GO" id="GO:1901255">
    <property type="term" value="P:nucleotide-excision repair involved in interstrand cross-link repair"/>
    <property type="evidence" value="ECO:0007669"/>
    <property type="project" value="TreeGrafter"/>
</dbReference>
<dbReference type="Pfam" id="PF05181">
    <property type="entry name" value="XPA_C"/>
    <property type="match status" value="1"/>
</dbReference>
<dbReference type="GO" id="GO:0070914">
    <property type="term" value="P:UV-damage excision repair"/>
    <property type="evidence" value="ECO:0007669"/>
    <property type="project" value="TreeGrafter"/>
</dbReference>
<dbReference type="FunFam" id="3.90.530.10:FF:000001">
    <property type="entry name" value="DNA repair protein complementing XP-A cells"/>
    <property type="match status" value="1"/>
</dbReference>
<proteinExistence type="inferred from homology"/>
<evidence type="ECO:0000256" key="5">
    <source>
        <dbReference type="ARBA" id="ARBA00022771"/>
    </source>
</evidence>
<dbReference type="GO" id="GO:0006284">
    <property type="term" value="P:base-excision repair"/>
    <property type="evidence" value="ECO:0007669"/>
    <property type="project" value="TreeGrafter"/>
</dbReference>
<evidence type="ECO:0000256" key="4">
    <source>
        <dbReference type="ARBA" id="ARBA00022763"/>
    </source>
</evidence>
<evidence type="ECO:0000313" key="13">
    <source>
        <dbReference type="EMBL" id="CAG4642951.1"/>
    </source>
</evidence>
<evidence type="ECO:0000256" key="6">
    <source>
        <dbReference type="ARBA" id="ARBA00022833"/>
    </source>
</evidence>
<dbReference type="InterPro" id="IPR022656">
    <property type="entry name" value="XPA_C"/>
</dbReference>
<evidence type="ECO:0000256" key="9">
    <source>
        <dbReference type="ARBA" id="ARBA00023204"/>
    </source>
</evidence>
<dbReference type="AlphaFoldDB" id="A0A9N6WQS4"/>
<name>A0A9N6WQS4_9CRUS</name>
<reference evidence="13" key="1">
    <citation type="submission" date="2021-04" db="EMBL/GenBank/DDBJ databases">
        <authorList>
            <person name="Cornetti L."/>
        </authorList>
    </citation>
    <scope>NUCLEOTIDE SEQUENCE</scope>
</reference>
<keyword evidence="9" id="KW-0234">DNA repair</keyword>
<feature type="domain" description="XPA C-terminal" evidence="12">
    <location>
        <begin position="205"/>
        <end position="256"/>
    </location>
</feature>
<keyword evidence="8" id="KW-0143">Chaperone</keyword>
<dbReference type="SUPFAM" id="SSF57716">
    <property type="entry name" value="Glucocorticoid receptor-like (DNA-binding domain)"/>
    <property type="match status" value="1"/>
</dbReference>
<keyword evidence="4" id="KW-0227">DNA damage</keyword>
<dbReference type="Pfam" id="PF01286">
    <property type="entry name" value="XPA_N"/>
    <property type="match status" value="1"/>
</dbReference>
<sequence length="344" mass="40280">MYDTLINLPSNDWDIFYWATGVRETPTEFDNEIMNMLKEHVKNKDREARLKQPDLSVVEPTASSSQDCTEQGNTSAETIDSGSNENQDKLTAFQKAKIERNRQRALLLREARLQAHPYKRTDTVGNSVVIIQNSKLIDTGGGFLIDENDLNEEQSKPVNIVQDPAPILIPERPHCLLCQEPLHDSFLFRSFSYAVCDSCRDDDEKHQLITRTDAKQEYLLKDCDLDMREPILRFILRKNPHNPRWGDMKLYLHLQVKKRALEVWETMEKIEEQHNLREDKRKKTKVKKFNKEVKALRMAVRSSVYIKQTASHEHVFGAEVFDEEKDFYYRSCGTCDYKQVYEKM</sequence>